<dbReference type="InterPro" id="IPR000182">
    <property type="entry name" value="GNAT_dom"/>
</dbReference>
<dbReference type="Pfam" id="PF24553">
    <property type="entry name" value="Rv0428c_C"/>
    <property type="match status" value="1"/>
</dbReference>
<dbReference type="PANTHER" id="PTHR43072">
    <property type="entry name" value="N-ACETYLTRANSFERASE"/>
    <property type="match status" value="1"/>
</dbReference>
<dbReference type="PANTHER" id="PTHR43072:SF60">
    <property type="entry name" value="L-2,4-DIAMINOBUTYRIC ACID ACETYLTRANSFERASE"/>
    <property type="match status" value="1"/>
</dbReference>
<dbReference type="AlphaFoldDB" id="A0A852VVE1"/>
<dbReference type="SUPFAM" id="SSF55729">
    <property type="entry name" value="Acyl-CoA N-acyltransferases (Nat)"/>
    <property type="match status" value="1"/>
</dbReference>
<feature type="domain" description="N-acetyltransferase" evidence="1">
    <location>
        <begin position="178"/>
        <end position="321"/>
    </location>
</feature>
<dbReference type="RefSeq" id="WP_185990444.1">
    <property type="nucleotide sequence ID" value="NZ_JACCAE010000001.1"/>
</dbReference>
<evidence type="ECO:0000313" key="2">
    <source>
        <dbReference type="EMBL" id="NYF97521.1"/>
    </source>
</evidence>
<gene>
    <name evidence="2" type="ORF">BJY20_000913</name>
</gene>
<dbReference type="Gene3D" id="3.40.630.30">
    <property type="match status" value="1"/>
</dbReference>
<evidence type="ECO:0000259" key="1">
    <source>
        <dbReference type="PROSITE" id="PS51186"/>
    </source>
</evidence>
<organism evidence="2 3">
    <name type="scientific">Janibacter cremeus</name>
    <dbReference type="NCBI Taxonomy" id="1285192"/>
    <lineage>
        <taxon>Bacteria</taxon>
        <taxon>Bacillati</taxon>
        <taxon>Actinomycetota</taxon>
        <taxon>Actinomycetes</taxon>
        <taxon>Micrococcales</taxon>
        <taxon>Intrasporangiaceae</taxon>
        <taxon>Janibacter</taxon>
    </lineage>
</organism>
<dbReference type="PROSITE" id="PS51186">
    <property type="entry name" value="GNAT"/>
    <property type="match status" value="1"/>
</dbReference>
<dbReference type="CDD" id="cd04301">
    <property type="entry name" value="NAT_SF"/>
    <property type="match status" value="1"/>
</dbReference>
<reference evidence="2 3" key="1">
    <citation type="submission" date="2020-07" db="EMBL/GenBank/DDBJ databases">
        <title>Sequencing the genomes of 1000 actinobacteria strains.</title>
        <authorList>
            <person name="Klenk H.-P."/>
        </authorList>
    </citation>
    <scope>NUCLEOTIDE SEQUENCE [LARGE SCALE GENOMIC DNA]</scope>
    <source>
        <strain evidence="2 3">DSM 26154</strain>
    </source>
</reference>
<proteinExistence type="predicted"/>
<comment type="caution">
    <text evidence="2">The sequence shown here is derived from an EMBL/GenBank/DDBJ whole genome shotgun (WGS) entry which is preliminary data.</text>
</comment>
<dbReference type="GO" id="GO:0016747">
    <property type="term" value="F:acyltransferase activity, transferring groups other than amino-acyl groups"/>
    <property type="evidence" value="ECO:0007669"/>
    <property type="project" value="InterPro"/>
</dbReference>
<evidence type="ECO:0000313" key="3">
    <source>
        <dbReference type="Proteomes" id="UP000554054"/>
    </source>
</evidence>
<dbReference type="EMBL" id="JACCAE010000001">
    <property type="protein sequence ID" value="NYF97521.1"/>
    <property type="molecule type" value="Genomic_DNA"/>
</dbReference>
<accession>A0A852VVE1</accession>
<keyword evidence="3" id="KW-1185">Reference proteome</keyword>
<keyword evidence="2" id="KW-0808">Transferase</keyword>
<sequence length="321" mass="34489">MRTRIDPPPTCGPRLTDTVGEVVMLDEESVRMSTRTGEVVLRRDLVVAARAIPPKPVRRGAPHRAIGIEDLHLVMTKGQPGSTQSWLGRAGDGWLLRAGGGWTGRANSALPVGEPGLPLPQAVDAVEAWYTERDLTPLVMLPRPRGAATADDPLGALLLERGWTQDHPADVLTGRTDMLLTGATAPPAGLSLHSSDHVDETWLAGGPPRLRDHLDVAREILALPPRQIFLTAQDSEGGTAGVVRVALNDGWAGIFGLHVAPTHRRRGIGRWLTHAAASAARDAGASLTYLQVEPSNDAAQQLYRSAGMQQHHDYVYLALRT</sequence>
<name>A0A852VVE1_9MICO</name>
<dbReference type="InterPro" id="IPR056935">
    <property type="entry name" value="Rv0428c-like_C"/>
</dbReference>
<protein>
    <submittedName>
        <fullName evidence="2">GNAT superfamily N-acetyltransferase</fullName>
    </submittedName>
</protein>
<dbReference type="InterPro" id="IPR016181">
    <property type="entry name" value="Acyl_CoA_acyltransferase"/>
</dbReference>
<dbReference type="Proteomes" id="UP000554054">
    <property type="component" value="Unassembled WGS sequence"/>
</dbReference>